<dbReference type="Pfam" id="PF21761">
    <property type="entry name" value="RedAm-like_C"/>
    <property type="match status" value="1"/>
</dbReference>
<evidence type="ECO:0000313" key="4">
    <source>
        <dbReference type="Proteomes" id="UP000322499"/>
    </source>
</evidence>
<dbReference type="AlphaFoldDB" id="A0A5S5CSB2"/>
<feature type="domain" description="6-phosphogluconate dehydrogenase NADP-binding" evidence="1">
    <location>
        <begin position="13"/>
        <end position="161"/>
    </location>
</feature>
<dbReference type="InterPro" id="IPR048666">
    <property type="entry name" value="RedAm-like_C"/>
</dbReference>
<dbReference type="PANTHER" id="PTHR43580">
    <property type="entry name" value="OXIDOREDUCTASE GLYR1-RELATED"/>
    <property type="match status" value="1"/>
</dbReference>
<dbReference type="Pfam" id="PF03446">
    <property type="entry name" value="NAD_binding_2"/>
    <property type="match status" value="1"/>
</dbReference>
<evidence type="ECO:0000313" key="3">
    <source>
        <dbReference type="EMBL" id="TYP86737.1"/>
    </source>
</evidence>
<sequence>MTGDETTDSPTSVAVLGTGAIGTAVTRALRRAGFRVIVWNRTPERARAALDHGARRAETATDALDADIAILALSDGQAVLDVLGAVATVLAGKVVVALGTVSPHEAEAAADLAERAGGDYLGVGLQHGPEQIGSFEVQLPVGGRDDVLDRARPVLEVIGSVRHVGTGAGAAAMWDLALFGIWYDAHLGLLRAFDNVRSAGVDIAAFAEAARVQLQYVVEGAEGAATELVSHQYPAGPADLRQHAPVVEALADLRQGSTLGDGGLVAVQRLLEVRIGEGWADAGLTALLAGSREQAGA</sequence>
<dbReference type="Gene3D" id="3.40.50.720">
    <property type="entry name" value="NAD(P)-binding Rossmann-like Domain"/>
    <property type="match status" value="1"/>
</dbReference>
<dbReference type="PROSITE" id="PS00065">
    <property type="entry name" value="D_2_HYDROXYACID_DH_1"/>
    <property type="match status" value="1"/>
</dbReference>
<dbReference type="RefSeq" id="WP_166533574.1">
    <property type="nucleotide sequence ID" value="NZ_VNHW01000008.1"/>
</dbReference>
<dbReference type="InterPro" id="IPR051265">
    <property type="entry name" value="HIBADH-related_NP60_sf"/>
</dbReference>
<dbReference type="InterPro" id="IPR036291">
    <property type="entry name" value="NAD(P)-bd_dom_sf"/>
</dbReference>
<dbReference type="SUPFAM" id="SSF51735">
    <property type="entry name" value="NAD(P)-binding Rossmann-fold domains"/>
    <property type="match status" value="1"/>
</dbReference>
<name>A0A5S5CSB2_9ACTN</name>
<dbReference type="Proteomes" id="UP000322499">
    <property type="component" value="Unassembled WGS sequence"/>
</dbReference>
<feature type="domain" description="NADPH-dependent reductive aminase-like C-terminal" evidence="2">
    <location>
        <begin position="168"/>
        <end position="289"/>
    </location>
</feature>
<dbReference type="InterPro" id="IPR006115">
    <property type="entry name" value="6PGDH_NADP-bd"/>
</dbReference>
<keyword evidence="4" id="KW-1185">Reference proteome</keyword>
<evidence type="ECO:0000259" key="2">
    <source>
        <dbReference type="Pfam" id="PF21761"/>
    </source>
</evidence>
<dbReference type="Gene3D" id="1.10.1040.10">
    <property type="entry name" value="N-(1-d-carboxylethyl)-l-norvaline Dehydrogenase, domain 2"/>
    <property type="match status" value="1"/>
</dbReference>
<protein>
    <submittedName>
        <fullName evidence="3">6-phosphogluconate dehydrogenase-like protein</fullName>
    </submittedName>
</protein>
<comment type="caution">
    <text evidence="3">The sequence shown here is derived from an EMBL/GenBank/DDBJ whole genome shotgun (WGS) entry which is preliminary data.</text>
</comment>
<organism evidence="3 4">
    <name type="scientific">Blastococcus xanthinilyticus</name>
    <dbReference type="NCBI Taxonomy" id="1564164"/>
    <lineage>
        <taxon>Bacteria</taxon>
        <taxon>Bacillati</taxon>
        <taxon>Actinomycetota</taxon>
        <taxon>Actinomycetes</taxon>
        <taxon>Geodermatophilales</taxon>
        <taxon>Geodermatophilaceae</taxon>
        <taxon>Blastococcus</taxon>
    </lineage>
</organism>
<reference evidence="3 4" key="1">
    <citation type="submission" date="2019-07" db="EMBL/GenBank/DDBJ databases">
        <title>Genomic Encyclopedia of Archaeal and Bacterial Type Strains, Phase II (KMG-II): from individual species to whole genera.</title>
        <authorList>
            <person name="Goeker M."/>
        </authorList>
    </citation>
    <scope>NUCLEOTIDE SEQUENCE [LARGE SCALE GENOMIC DNA]</scope>
    <source>
        <strain evidence="3 4">DSM 46842</strain>
    </source>
</reference>
<dbReference type="InterPro" id="IPR029752">
    <property type="entry name" value="D-isomer_DH_CS1"/>
</dbReference>
<dbReference type="GO" id="GO:0050661">
    <property type="term" value="F:NADP binding"/>
    <property type="evidence" value="ECO:0007669"/>
    <property type="project" value="InterPro"/>
</dbReference>
<evidence type="ECO:0000259" key="1">
    <source>
        <dbReference type="Pfam" id="PF03446"/>
    </source>
</evidence>
<proteinExistence type="predicted"/>
<dbReference type="PANTHER" id="PTHR43580:SF2">
    <property type="entry name" value="CYTOKINE-LIKE NUCLEAR FACTOR N-PAC"/>
    <property type="match status" value="1"/>
</dbReference>
<dbReference type="EMBL" id="VNHW01000008">
    <property type="protein sequence ID" value="TYP86737.1"/>
    <property type="molecule type" value="Genomic_DNA"/>
</dbReference>
<gene>
    <name evidence="3" type="ORF">BD833_10822</name>
</gene>
<dbReference type="InterPro" id="IPR013328">
    <property type="entry name" value="6PGD_dom2"/>
</dbReference>
<accession>A0A5S5CSB2</accession>